<dbReference type="EMBL" id="JACCBW010000001">
    <property type="protein sequence ID" value="NYE35187.1"/>
    <property type="molecule type" value="Genomic_DNA"/>
</dbReference>
<evidence type="ECO:0000256" key="2">
    <source>
        <dbReference type="ARBA" id="ARBA00022475"/>
    </source>
</evidence>
<dbReference type="InterPro" id="IPR025937">
    <property type="entry name" value="PDGLE_dom"/>
</dbReference>
<comment type="caution">
    <text evidence="8">The sequence shown here is derived from an EMBL/GenBank/DDBJ whole genome shotgun (WGS) entry which is preliminary data.</text>
</comment>
<sequence>MSTRTSGTRFFVVALLVSLLVAGVASYYASAHPDGLEHVAEQTGFIDSAEDSATADSPLADYQTSGIDDARLSGGVAGVIGVLVMLLLSTGLFWLIRRREPADSRD</sequence>
<comment type="subcellular location">
    <subcellularLocation>
        <location evidence="1">Cell membrane</location>
    </subcellularLocation>
</comment>
<dbReference type="GO" id="GO:0005886">
    <property type="term" value="C:plasma membrane"/>
    <property type="evidence" value="ECO:0007669"/>
    <property type="project" value="UniProtKB-SubCell"/>
</dbReference>
<evidence type="ECO:0000256" key="4">
    <source>
        <dbReference type="ARBA" id="ARBA00022989"/>
    </source>
</evidence>
<accession>A0A7Y9KRD6</accession>
<feature type="transmembrane region" description="Helical" evidence="6">
    <location>
        <begin position="75"/>
        <end position="96"/>
    </location>
</feature>
<reference evidence="8 9" key="1">
    <citation type="submission" date="2020-07" db="EMBL/GenBank/DDBJ databases">
        <authorList>
            <person name="Partida-Martinez L."/>
            <person name="Huntemann M."/>
            <person name="Clum A."/>
            <person name="Wang J."/>
            <person name="Palaniappan K."/>
            <person name="Ritter S."/>
            <person name="Chen I.-M."/>
            <person name="Stamatis D."/>
            <person name="Reddy T."/>
            <person name="O'Malley R."/>
            <person name="Daum C."/>
            <person name="Shapiro N."/>
            <person name="Ivanova N."/>
            <person name="Kyrpides N."/>
            <person name="Woyke T."/>
        </authorList>
    </citation>
    <scope>NUCLEOTIDE SEQUENCE [LARGE SCALE GENOMIC DNA]</scope>
    <source>
        <strain evidence="8 9">AT2.17</strain>
    </source>
</reference>
<evidence type="ECO:0000313" key="9">
    <source>
        <dbReference type="Proteomes" id="UP000549911"/>
    </source>
</evidence>
<evidence type="ECO:0000259" key="7">
    <source>
        <dbReference type="Pfam" id="PF13190"/>
    </source>
</evidence>
<dbReference type="CDD" id="cd12087">
    <property type="entry name" value="TM_EGFR-like"/>
    <property type="match status" value="1"/>
</dbReference>
<keyword evidence="2" id="KW-1003">Cell membrane</keyword>
<gene>
    <name evidence="8" type="ORF">F4692_000291</name>
</gene>
<reference evidence="8 9" key="2">
    <citation type="submission" date="2020-08" db="EMBL/GenBank/DDBJ databases">
        <title>The Agave Microbiome: Exploring the role of microbial communities in plant adaptations to desert environments.</title>
        <authorList>
            <person name="Partida-Martinez L.P."/>
        </authorList>
    </citation>
    <scope>NUCLEOTIDE SEQUENCE [LARGE SCALE GENOMIC DNA]</scope>
    <source>
        <strain evidence="8 9">AT2.17</strain>
    </source>
</reference>
<dbReference type="AlphaFoldDB" id="A0A7Y9KRD6"/>
<keyword evidence="5 6" id="KW-0472">Membrane</keyword>
<keyword evidence="9" id="KW-1185">Reference proteome</keyword>
<evidence type="ECO:0000256" key="1">
    <source>
        <dbReference type="ARBA" id="ARBA00004236"/>
    </source>
</evidence>
<dbReference type="Pfam" id="PF13190">
    <property type="entry name" value="PDGLE"/>
    <property type="match status" value="1"/>
</dbReference>
<keyword evidence="3 6" id="KW-0812">Transmembrane</keyword>
<evidence type="ECO:0000256" key="5">
    <source>
        <dbReference type="ARBA" id="ARBA00023136"/>
    </source>
</evidence>
<dbReference type="RefSeq" id="WP_179617876.1">
    <property type="nucleotide sequence ID" value="NZ_JACCBW010000001.1"/>
</dbReference>
<keyword evidence="4 6" id="KW-1133">Transmembrane helix</keyword>
<proteinExistence type="predicted"/>
<evidence type="ECO:0000256" key="6">
    <source>
        <dbReference type="SAM" id="Phobius"/>
    </source>
</evidence>
<dbReference type="Proteomes" id="UP000549911">
    <property type="component" value="Unassembled WGS sequence"/>
</dbReference>
<organism evidence="8 9">
    <name type="scientific">Nocardioides cavernae</name>
    <dbReference type="NCBI Taxonomy" id="1921566"/>
    <lineage>
        <taxon>Bacteria</taxon>
        <taxon>Bacillati</taxon>
        <taxon>Actinomycetota</taxon>
        <taxon>Actinomycetes</taxon>
        <taxon>Propionibacteriales</taxon>
        <taxon>Nocardioidaceae</taxon>
        <taxon>Nocardioides</taxon>
    </lineage>
</organism>
<feature type="domain" description="PDGLE" evidence="7">
    <location>
        <begin position="9"/>
        <end position="98"/>
    </location>
</feature>
<protein>
    <submittedName>
        <fullName evidence="8">Cobalt/nickel transport system permease protein/cobalt/nickel transport protein</fullName>
    </submittedName>
</protein>
<evidence type="ECO:0000256" key="3">
    <source>
        <dbReference type="ARBA" id="ARBA00022692"/>
    </source>
</evidence>
<evidence type="ECO:0000313" key="8">
    <source>
        <dbReference type="EMBL" id="NYE35187.1"/>
    </source>
</evidence>
<name>A0A7Y9KRD6_9ACTN</name>